<evidence type="ECO:0000256" key="10">
    <source>
        <dbReference type="ARBA" id="ARBA00022989"/>
    </source>
</evidence>
<comment type="similarity">
    <text evidence="3">Belongs to the halobacterial S-layer protein family.</text>
</comment>
<dbReference type="Pfam" id="PF25162">
    <property type="entry name" value="DUF7827"/>
    <property type="match status" value="1"/>
</dbReference>
<dbReference type="NCBIfam" id="TIGR04207">
    <property type="entry name" value="halo_sig_pep"/>
    <property type="match status" value="1"/>
</dbReference>
<dbReference type="OrthoDB" id="325633at2157"/>
<evidence type="ECO:0000256" key="9">
    <source>
        <dbReference type="ARBA" id="ARBA00022729"/>
    </source>
</evidence>
<keyword evidence="4" id="KW-1003">Cell membrane</keyword>
<evidence type="ECO:0000259" key="15">
    <source>
        <dbReference type="Pfam" id="PF18204"/>
    </source>
</evidence>
<keyword evidence="11 14" id="KW-0472">Membrane</keyword>
<evidence type="ECO:0000256" key="14">
    <source>
        <dbReference type="SAM" id="Phobius"/>
    </source>
</evidence>
<evidence type="ECO:0000256" key="13">
    <source>
        <dbReference type="SAM" id="MobiDB-lite"/>
    </source>
</evidence>
<keyword evidence="18" id="KW-1185">Reference proteome</keyword>
<evidence type="ECO:0000313" key="17">
    <source>
        <dbReference type="EMBL" id="SDY43120.1"/>
    </source>
</evidence>
<dbReference type="GO" id="GO:0030115">
    <property type="term" value="C:S-layer"/>
    <property type="evidence" value="ECO:0007669"/>
    <property type="project" value="UniProtKB-SubCell"/>
</dbReference>
<comment type="subcellular location">
    <subcellularLocation>
        <location evidence="1">Cell membrane</location>
    </subcellularLocation>
    <subcellularLocation>
        <location evidence="2">Secreted</location>
        <location evidence="2">Cell wall</location>
        <location evidence="2">S-layer</location>
    </subcellularLocation>
</comment>
<dbReference type="InterPro" id="IPR057149">
    <property type="entry name" value="DUF7827"/>
</dbReference>
<feature type="region of interest" description="Disordered" evidence="13">
    <location>
        <begin position="889"/>
        <end position="938"/>
    </location>
</feature>
<proteinExistence type="inferred from homology"/>
<keyword evidence="7" id="KW-0701">S-layer</keyword>
<feature type="domain" description="PGF-CTERM archaeal protein-sorting signal" evidence="15">
    <location>
        <begin position="937"/>
        <end position="959"/>
    </location>
</feature>
<evidence type="ECO:0000256" key="4">
    <source>
        <dbReference type="ARBA" id="ARBA00022475"/>
    </source>
</evidence>
<evidence type="ECO:0000259" key="16">
    <source>
        <dbReference type="Pfam" id="PF25162"/>
    </source>
</evidence>
<dbReference type="GO" id="GO:0005886">
    <property type="term" value="C:plasma membrane"/>
    <property type="evidence" value="ECO:0007669"/>
    <property type="project" value="UniProtKB-SubCell"/>
</dbReference>
<dbReference type="Pfam" id="PF18204">
    <property type="entry name" value="PGF-CTERM"/>
    <property type="match status" value="1"/>
</dbReference>
<evidence type="ECO:0000256" key="2">
    <source>
        <dbReference type="ARBA" id="ARBA00004237"/>
    </source>
</evidence>
<dbReference type="InterPro" id="IPR026452">
    <property type="entry name" value="Surf_glycop_sig_pep"/>
</dbReference>
<evidence type="ECO:0000313" key="18">
    <source>
        <dbReference type="Proteomes" id="UP000199170"/>
    </source>
</evidence>
<evidence type="ECO:0000256" key="8">
    <source>
        <dbReference type="ARBA" id="ARBA00022692"/>
    </source>
</evidence>
<name>A0A1H3JT10_9EURY</name>
<organism evidence="17 18">
    <name type="scientific">Halobellus clavatus</name>
    <dbReference type="NCBI Taxonomy" id="660517"/>
    <lineage>
        <taxon>Archaea</taxon>
        <taxon>Methanobacteriati</taxon>
        <taxon>Methanobacteriota</taxon>
        <taxon>Stenosarchaea group</taxon>
        <taxon>Halobacteria</taxon>
        <taxon>Halobacteriales</taxon>
        <taxon>Haloferacaceae</taxon>
        <taxon>Halobellus</taxon>
    </lineage>
</organism>
<dbReference type="EMBL" id="FNPB01000015">
    <property type="protein sequence ID" value="SDY43120.1"/>
    <property type="molecule type" value="Genomic_DNA"/>
</dbReference>
<reference evidence="18" key="1">
    <citation type="submission" date="2016-10" db="EMBL/GenBank/DDBJ databases">
        <authorList>
            <person name="Varghese N."/>
            <person name="Submissions S."/>
        </authorList>
    </citation>
    <scope>NUCLEOTIDE SEQUENCE [LARGE SCALE GENOMIC DNA]</scope>
    <source>
        <strain evidence="18">CGMCC 1.10118</strain>
    </source>
</reference>
<dbReference type="Proteomes" id="UP000199170">
    <property type="component" value="Unassembled WGS sequence"/>
</dbReference>
<evidence type="ECO:0000256" key="12">
    <source>
        <dbReference type="ARBA" id="ARBA00023180"/>
    </source>
</evidence>
<feature type="compositionally biased region" description="Low complexity" evidence="13">
    <location>
        <begin position="889"/>
        <end position="924"/>
    </location>
</feature>
<evidence type="ECO:0000256" key="7">
    <source>
        <dbReference type="ARBA" id="ARBA00022601"/>
    </source>
</evidence>
<evidence type="ECO:0000256" key="3">
    <source>
        <dbReference type="ARBA" id="ARBA00009327"/>
    </source>
</evidence>
<keyword evidence="9" id="KW-0732">Signal</keyword>
<dbReference type="NCBIfam" id="TIGR04126">
    <property type="entry name" value="PGF_CTERM"/>
    <property type="match status" value="1"/>
</dbReference>
<evidence type="ECO:0000256" key="6">
    <source>
        <dbReference type="ARBA" id="ARBA00022525"/>
    </source>
</evidence>
<dbReference type="AlphaFoldDB" id="A0A1H3JT10"/>
<dbReference type="RefSeq" id="WP_089769243.1">
    <property type="nucleotide sequence ID" value="NZ_FNPB01000015.1"/>
</dbReference>
<accession>A0A1H3JT10</accession>
<evidence type="ECO:0000256" key="5">
    <source>
        <dbReference type="ARBA" id="ARBA00022512"/>
    </source>
</evidence>
<dbReference type="InterPro" id="IPR026371">
    <property type="entry name" value="PGF_CTERM"/>
</dbReference>
<keyword evidence="10 14" id="KW-1133">Transmembrane helix</keyword>
<evidence type="ECO:0000256" key="1">
    <source>
        <dbReference type="ARBA" id="ARBA00004236"/>
    </source>
</evidence>
<keyword evidence="12" id="KW-0325">Glycoprotein</keyword>
<sequence>MRLRTNECRAVFLTVLLVLSVFAGTVAFSGSVAAAGASTDTGNSSITPATVDEESTNTYTFTLNASNINTSGDGDQIFSVDLPDNFTTDSSAVQATSVNEGSVTFGSDSIDTTTNTINVTLSDNSGVNDDTVNVSFEVTDVGVPDVSGDTTVNAQFGVDYDGDGAIPSGGNDAAYSNFQQITIQDSGVGPQSGSPTLESAIHYDNDPSSSVDSEIELAFSEQMDSSTLSNIQPYVDDAAVPGGDYSIDQADKGRVVIQFTNNELRTGDVVVDVPDSVTDTTGNGVSNSGNETVTFAPSTVKGGNDLSAYRGSNVSVIANSVGSDVTIEGAGDETDSYFAQGSTGPTSKVYVLYTEERNLGTFDIDVEGTSGTANLTLRDLGLTIAADDSSVTTEEDITGTVEARGSGRSLTLELLDNSGDTVDGSTTTASLNGQGEYDFSFDPSSSGLDLDPGNYTVLVTDDYSGVEAESSDVTVSEAGDEAADFASTTVNDQRGDTVAFTVEVDNTDTATVTFGTESQGVVSNVSVEDNNGDDEVTLYLNTYSLWTVGETSGELSQSSSTSLWNVDDESDDEVLSWDLSSNTSDLIDAGDYDLEARPNEGVSGTDSTGIATVVLEERDTQEFRTWTAPEGTTIADLEDVTEAVDNGELTQTSDIANGDIVVHELQSTGLEGALGAQQTEDVSEQFFDNSFYGSVYDLTVEQSEAGANQDAFEVLLNESNTTVLADGGNDTYYVYYDTDVINTTRSDQSIPDDEGLTANFTVFNDNGFDFVSDDLADDEDEETLVDYEVTEPDVTVDEPYNVSQAGDQTISGDTTLAPGTELTLRVRSTGDTSPSFLKTASPVVQSDRTWSATFDFSSQSIGDEYDIVVNGGNADEVSESGEVVEAVDTTTEPVDTTTEPADTTTEPADATTEPADTTTEPADTTTEEPATETPTSTPGFGVVVALTALIAAALLAIRRD</sequence>
<protein>
    <submittedName>
        <fullName evidence="17">PGF-CTERM protein/surface glycoprotein</fullName>
    </submittedName>
</protein>
<keyword evidence="8 14" id="KW-0812">Transmembrane</keyword>
<gene>
    <name evidence="17" type="ORF">SAMN04487946_11542</name>
</gene>
<feature type="domain" description="DUF7827" evidence="16">
    <location>
        <begin position="475"/>
        <end position="597"/>
    </location>
</feature>
<dbReference type="NCBIfam" id="NF045517">
    <property type="entry name" value="halo_surf_dom"/>
    <property type="match status" value="1"/>
</dbReference>
<feature type="transmembrane region" description="Helical" evidence="14">
    <location>
        <begin position="939"/>
        <end position="957"/>
    </location>
</feature>
<keyword evidence="5" id="KW-0134">Cell wall</keyword>
<evidence type="ECO:0000256" key="11">
    <source>
        <dbReference type="ARBA" id="ARBA00023136"/>
    </source>
</evidence>
<keyword evidence="6" id="KW-0964">Secreted</keyword>